<accession>W7XDB8</accession>
<dbReference type="GeneID" id="24437005"/>
<name>W7XDB8_TETTS</name>
<dbReference type="RefSeq" id="XP_012652855.1">
    <property type="nucleotide sequence ID" value="XM_012797401.1"/>
</dbReference>
<proteinExistence type="predicted"/>
<dbReference type="Proteomes" id="UP000009168">
    <property type="component" value="Unassembled WGS sequence"/>
</dbReference>
<dbReference type="AlphaFoldDB" id="W7XDB8"/>
<dbReference type="KEGG" id="tet:TTHERM_000051689"/>
<dbReference type="EMBL" id="GG662712">
    <property type="protein sequence ID" value="EWS74633.1"/>
    <property type="molecule type" value="Genomic_DNA"/>
</dbReference>
<keyword evidence="2" id="KW-1185">Reference proteome</keyword>
<protein>
    <submittedName>
        <fullName evidence="1">Uncharacterized protein</fullName>
    </submittedName>
</protein>
<evidence type="ECO:0000313" key="1">
    <source>
        <dbReference type="EMBL" id="EWS74633.1"/>
    </source>
</evidence>
<reference evidence="2" key="1">
    <citation type="journal article" date="2006" name="PLoS Biol.">
        <title>Macronuclear genome sequence of the ciliate Tetrahymena thermophila, a model eukaryote.</title>
        <authorList>
            <person name="Eisen J.A."/>
            <person name="Coyne R.S."/>
            <person name="Wu M."/>
            <person name="Wu D."/>
            <person name="Thiagarajan M."/>
            <person name="Wortman J.R."/>
            <person name="Badger J.H."/>
            <person name="Ren Q."/>
            <person name="Amedeo P."/>
            <person name="Jones K.M."/>
            <person name="Tallon L.J."/>
            <person name="Delcher A.L."/>
            <person name="Salzberg S.L."/>
            <person name="Silva J.C."/>
            <person name="Haas B.J."/>
            <person name="Majoros W.H."/>
            <person name="Farzad M."/>
            <person name="Carlton J.M."/>
            <person name="Smith R.K. Jr."/>
            <person name="Garg J."/>
            <person name="Pearlman R.E."/>
            <person name="Karrer K.M."/>
            <person name="Sun L."/>
            <person name="Manning G."/>
            <person name="Elde N.C."/>
            <person name="Turkewitz A.P."/>
            <person name="Asai D.J."/>
            <person name="Wilkes D.E."/>
            <person name="Wang Y."/>
            <person name="Cai H."/>
            <person name="Collins K."/>
            <person name="Stewart B.A."/>
            <person name="Lee S.R."/>
            <person name="Wilamowska K."/>
            <person name="Weinberg Z."/>
            <person name="Ruzzo W.L."/>
            <person name="Wloga D."/>
            <person name="Gaertig J."/>
            <person name="Frankel J."/>
            <person name="Tsao C.-C."/>
            <person name="Gorovsky M.A."/>
            <person name="Keeling P.J."/>
            <person name="Waller R.F."/>
            <person name="Patron N.J."/>
            <person name="Cherry J.M."/>
            <person name="Stover N.A."/>
            <person name="Krieger C.J."/>
            <person name="del Toro C."/>
            <person name="Ryder H.F."/>
            <person name="Williamson S.C."/>
            <person name="Barbeau R.A."/>
            <person name="Hamilton E.P."/>
            <person name="Orias E."/>
        </authorList>
    </citation>
    <scope>NUCLEOTIDE SEQUENCE [LARGE SCALE GENOMIC DNA]</scope>
    <source>
        <strain evidence="2">SB210</strain>
    </source>
</reference>
<evidence type="ECO:0000313" key="2">
    <source>
        <dbReference type="Proteomes" id="UP000009168"/>
    </source>
</evidence>
<organism evidence="1 2">
    <name type="scientific">Tetrahymena thermophila (strain SB210)</name>
    <dbReference type="NCBI Taxonomy" id="312017"/>
    <lineage>
        <taxon>Eukaryota</taxon>
        <taxon>Sar</taxon>
        <taxon>Alveolata</taxon>
        <taxon>Ciliophora</taxon>
        <taxon>Intramacronucleata</taxon>
        <taxon>Oligohymenophorea</taxon>
        <taxon>Hymenostomatida</taxon>
        <taxon>Tetrahymenina</taxon>
        <taxon>Tetrahymenidae</taxon>
        <taxon>Tetrahymena</taxon>
    </lineage>
</organism>
<dbReference type="InParanoid" id="W7XDB8"/>
<sequence length="216" mass="25444">MPQIQNLDKNKQLKEMFLALIQAVAKTLLNPTIRINHNLKHQIQLQFVLLVVSFCQVFQLFYSEKSSAPKYIKKKKKKEKNYTPTCLLLEILLQKNKFIVVKVIYNLQIRIIIENLHKPASKIRLKDCQILILILKIIKISRTEQLVTAERQPHPPIIKQYQHLKIKSANQVIKMSRILLKKIKNSLIKPKIAIKNINNQILYQILYMQHLKMVLV</sequence>
<gene>
    <name evidence="1" type="ORF">TTHERM_000051689</name>
</gene>